<dbReference type="InterPro" id="IPR000477">
    <property type="entry name" value="RT_dom"/>
</dbReference>
<dbReference type="FunFam" id="3.10.20.370:FF:000001">
    <property type="entry name" value="Retrovirus-related Pol polyprotein from transposon 17.6-like protein"/>
    <property type="match status" value="1"/>
</dbReference>
<sequence length="455" mass="51872">MYSFMDGFSGYNQDSVAERDREKTAFITEWGAFAYRVMPFGLKNAPSTFQRVVTTTFEEYLNEFMQTYLDDFTVYGSCTDHLGHLRKCLQKCRRFSISLNPDKSVFGVSSGVLLGHIISKDGLLPDPAKIDAILQMEAPGDLKGVQRFIGMVGYYHRFIRDFAHIALPLFGLLQTDQTFEWSEDCQVAFDLLRNALVSSPILAVPDWNKPFHVHTDASAFAIGAVLAQPGEGDRDHPIAYISRKLIPAERNYTTIERETLAIVWAASKFDHYLKANKVKFITDHRAIVDLVRKPNPAGRLARFTTLPDSWEDKFPDEPPIVQALRVQDRSHQDKWYDLLRKYLSTDEVPEDLPYTKRRTLLRRAASYRLGEDGNIYRLCTDQTYRKVALAVDCPGLMFQAHAGVREVIYQGEQLQRSCYHPGCGGRIFSRIVTNIRTLVTAVNELDPWNNIAAPR</sequence>
<organism evidence="4 5">
    <name type="scientific">Riccia fluitans</name>
    <dbReference type="NCBI Taxonomy" id="41844"/>
    <lineage>
        <taxon>Eukaryota</taxon>
        <taxon>Viridiplantae</taxon>
        <taxon>Streptophyta</taxon>
        <taxon>Embryophyta</taxon>
        <taxon>Marchantiophyta</taxon>
        <taxon>Marchantiopsida</taxon>
        <taxon>Marchantiidae</taxon>
        <taxon>Marchantiales</taxon>
        <taxon>Ricciaceae</taxon>
        <taxon>Riccia</taxon>
    </lineage>
</organism>
<evidence type="ECO:0000259" key="2">
    <source>
        <dbReference type="Pfam" id="PF00078"/>
    </source>
</evidence>
<dbReference type="InterPro" id="IPR041577">
    <property type="entry name" value="RT_RNaseH_2"/>
</dbReference>
<evidence type="ECO:0000313" key="5">
    <source>
        <dbReference type="Proteomes" id="UP001605036"/>
    </source>
</evidence>
<evidence type="ECO:0000259" key="3">
    <source>
        <dbReference type="Pfam" id="PF17919"/>
    </source>
</evidence>
<dbReference type="CDD" id="cd09274">
    <property type="entry name" value="RNase_HI_RT_Ty3"/>
    <property type="match status" value="1"/>
</dbReference>
<dbReference type="FunFam" id="3.30.70.270:FF:000026">
    <property type="entry name" value="Transposon Ty3-G Gag-Pol polyprotein"/>
    <property type="match status" value="1"/>
</dbReference>
<dbReference type="EMBL" id="JBHFFA010000008">
    <property type="protein sequence ID" value="KAL2610726.1"/>
    <property type="molecule type" value="Genomic_DNA"/>
</dbReference>
<keyword evidence="5" id="KW-1185">Reference proteome</keyword>
<dbReference type="PANTHER" id="PTHR37984">
    <property type="entry name" value="PROTEIN CBG26694"/>
    <property type="match status" value="1"/>
</dbReference>
<dbReference type="PANTHER" id="PTHR37984:SF5">
    <property type="entry name" value="PROTEIN NYNRIN-LIKE"/>
    <property type="match status" value="1"/>
</dbReference>
<dbReference type="CDD" id="cd01647">
    <property type="entry name" value="RT_LTR"/>
    <property type="match status" value="1"/>
</dbReference>
<dbReference type="Gene3D" id="3.30.70.270">
    <property type="match status" value="2"/>
</dbReference>
<evidence type="ECO:0000313" key="4">
    <source>
        <dbReference type="EMBL" id="KAL2610726.1"/>
    </source>
</evidence>
<feature type="domain" description="Reverse transcriptase" evidence="2">
    <location>
        <begin position="2"/>
        <end position="118"/>
    </location>
</feature>
<name>A0ABD1XS02_9MARC</name>
<reference evidence="4 5" key="1">
    <citation type="submission" date="2024-09" db="EMBL/GenBank/DDBJ databases">
        <title>Chromosome-scale assembly of Riccia fluitans.</title>
        <authorList>
            <person name="Paukszto L."/>
            <person name="Sawicki J."/>
            <person name="Karawczyk K."/>
            <person name="Piernik-Szablinska J."/>
            <person name="Szczecinska M."/>
            <person name="Mazdziarz M."/>
        </authorList>
    </citation>
    <scope>NUCLEOTIDE SEQUENCE [LARGE SCALE GENOMIC DNA]</scope>
    <source>
        <strain evidence="4">Rf_01</strain>
        <tissue evidence="4">Aerial parts of the thallus</tissue>
    </source>
</reference>
<dbReference type="InterPro" id="IPR050951">
    <property type="entry name" value="Retrovirus_Pol_polyprotein"/>
</dbReference>
<keyword evidence="1" id="KW-0511">Multifunctional enzyme</keyword>
<dbReference type="GO" id="GO:0003824">
    <property type="term" value="F:catalytic activity"/>
    <property type="evidence" value="ECO:0007669"/>
    <property type="project" value="UniProtKB-KW"/>
</dbReference>
<dbReference type="InterPro" id="IPR043128">
    <property type="entry name" value="Rev_trsase/Diguanyl_cyclase"/>
</dbReference>
<evidence type="ECO:0008006" key="6">
    <source>
        <dbReference type="Google" id="ProtNLM"/>
    </source>
</evidence>
<protein>
    <recommendedName>
        <fullName evidence="6">Reverse transcriptase domain-containing protein</fullName>
    </recommendedName>
</protein>
<proteinExistence type="predicted"/>
<dbReference type="AlphaFoldDB" id="A0ABD1XS02"/>
<comment type="caution">
    <text evidence="4">The sequence shown here is derived from an EMBL/GenBank/DDBJ whole genome shotgun (WGS) entry which is preliminary data.</text>
</comment>
<gene>
    <name evidence="4" type="ORF">R1flu_029299</name>
</gene>
<evidence type="ECO:0000256" key="1">
    <source>
        <dbReference type="ARBA" id="ARBA00023268"/>
    </source>
</evidence>
<dbReference type="Proteomes" id="UP001605036">
    <property type="component" value="Unassembled WGS sequence"/>
</dbReference>
<dbReference type="Pfam" id="PF17919">
    <property type="entry name" value="RT_RNaseH_2"/>
    <property type="match status" value="1"/>
</dbReference>
<accession>A0ABD1XS02</accession>
<dbReference type="Pfam" id="PF00078">
    <property type="entry name" value="RVT_1"/>
    <property type="match status" value="1"/>
</dbReference>
<dbReference type="InterPro" id="IPR043502">
    <property type="entry name" value="DNA/RNA_pol_sf"/>
</dbReference>
<dbReference type="SUPFAM" id="SSF56672">
    <property type="entry name" value="DNA/RNA polymerases"/>
    <property type="match status" value="1"/>
</dbReference>
<feature type="domain" description="Reverse transcriptase/retrotransposon-derived protein RNase H-like" evidence="3">
    <location>
        <begin position="181"/>
        <end position="279"/>
    </location>
</feature>